<accession>X1PCL9</accession>
<sequence length="34" mass="3936">MSWFYKQVILGRGKTLKSEDSYQSLFREVSPSPA</sequence>
<feature type="non-terminal residue" evidence="1">
    <location>
        <position position="34"/>
    </location>
</feature>
<gene>
    <name evidence="1" type="ORF">S06H3_61560</name>
</gene>
<comment type="caution">
    <text evidence="1">The sequence shown here is derived from an EMBL/GenBank/DDBJ whole genome shotgun (WGS) entry which is preliminary data.</text>
</comment>
<reference evidence="1" key="1">
    <citation type="journal article" date="2014" name="Front. Microbiol.">
        <title>High frequency of phylogenetically diverse reductive dehalogenase-homologous genes in deep subseafloor sedimentary metagenomes.</title>
        <authorList>
            <person name="Kawai M."/>
            <person name="Futagami T."/>
            <person name="Toyoda A."/>
            <person name="Takaki Y."/>
            <person name="Nishi S."/>
            <person name="Hori S."/>
            <person name="Arai W."/>
            <person name="Tsubouchi T."/>
            <person name="Morono Y."/>
            <person name="Uchiyama I."/>
            <person name="Ito T."/>
            <person name="Fujiyama A."/>
            <person name="Inagaki F."/>
            <person name="Takami H."/>
        </authorList>
    </citation>
    <scope>NUCLEOTIDE SEQUENCE</scope>
    <source>
        <strain evidence="1">Expedition CK06-06</strain>
    </source>
</reference>
<proteinExistence type="predicted"/>
<dbReference type="AlphaFoldDB" id="X1PCL9"/>
<evidence type="ECO:0000313" key="1">
    <source>
        <dbReference type="EMBL" id="GAI53598.1"/>
    </source>
</evidence>
<protein>
    <submittedName>
        <fullName evidence="1">Uncharacterized protein</fullName>
    </submittedName>
</protein>
<dbReference type="EMBL" id="BARV01040395">
    <property type="protein sequence ID" value="GAI53598.1"/>
    <property type="molecule type" value="Genomic_DNA"/>
</dbReference>
<organism evidence="1">
    <name type="scientific">marine sediment metagenome</name>
    <dbReference type="NCBI Taxonomy" id="412755"/>
    <lineage>
        <taxon>unclassified sequences</taxon>
        <taxon>metagenomes</taxon>
        <taxon>ecological metagenomes</taxon>
    </lineage>
</organism>
<name>X1PCL9_9ZZZZ</name>